<reference evidence="2 3" key="1">
    <citation type="submission" date="2016-11" db="EMBL/GenBank/DDBJ databases">
        <authorList>
            <person name="Jaros S."/>
            <person name="Januszkiewicz K."/>
            <person name="Wedrychowicz H."/>
        </authorList>
    </citation>
    <scope>NUCLEOTIDE SEQUENCE [LARGE SCALE GENOMIC DNA]</scope>
    <source>
        <strain evidence="2 3">DSM 24574</strain>
    </source>
</reference>
<accession>A0A1M5LDG7</accession>
<dbReference type="STRING" id="947013.SAMN04488109_1150"/>
<keyword evidence="3" id="KW-1185">Reference proteome</keyword>
<evidence type="ECO:0000313" key="3">
    <source>
        <dbReference type="Proteomes" id="UP000184212"/>
    </source>
</evidence>
<keyword evidence="1" id="KW-0472">Membrane</keyword>
<dbReference type="AlphaFoldDB" id="A0A1M5LDG7"/>
<proteinExistence type="predicted"/>
<evidence type="ECO:0000256" key="1">
    <source>
        <dbReference type="SAM" id="Phobius"/>
    </source>
</evidence>
<dbReference type="Proteomes" id="UP000184212">
    <property type="component" value="Unassembled WGS sequence"/>
</dbReference>
<organism evidence="2 3">
    <name type="scientific">Chryseolinea serpens</name>
    <dbReference type="NCBI Taxonomy" id="947013"/>
    <lineage>
        <taxon>Bacteria</taxon>
        <taxon>Pseudomonadati</taxon>
        <taxon>Bacteroidota</taxon>
        <taxon>Cytophagia</taxon>
        <taxon>Cytophagales</taxon>
        <taxon>Fulvivirgaceae</taxon>
        <taxon>Chryseolinea</taxon>
    </lineage>
</organism>
<feature type="transmembrane region" description="Helical" evidence="1">
    <location>
        <begin position="12"/>
        <end position="32"/>
    </location>
</feature>
<gene>
    <name evidence="2" type="ORF">SAMN04488109_1150</name>
</gene>
<keyword evidence="1" id="KW-0812">Transmembrane</keyword>
<evidence type="ECO:0000313" key="2">
    <source>
        <dbReference type="EMBL" id="SHG63026.1"/>
    </source>
</evidence>
<protein>
    <submittedName>
        <fullName evidence="2">Uncharacterized protein</fullName>
    </submittedName>
</protein>
<name>A0A1M5LDG7_9BACT</name>
<dbReference type="EMBL" id="FQWQ01000001">
    <property type="protein sequence ID" value="SHG63026.1"/>
    <property type="molecule type" value="Genomic_DNA"/>
</dbReference>
<sequence length="145" mass="16869">MKRYRKLTRTGIYIFIAIGVTAVALIFSGWYLRLKGDVYGREYNESRMKQGQPIIEDYFVRKPKRNEHLTVWFDSTESHVHTDKSYFTTTTADYRTKRTITNQLLTANGCESSWVQQRPSNWSHGLSTGLIILANPNRPMRSAFV</sequence>
<keyword evidence="1" id="KW-1133">Transmembrane helix</keyword>